<name>A0ABU0S4A4_9HYPH</name>
<sequence>MVVIHRKLTVPFTYIATDYEFEGPIPGLHSMLSFGSVAVAENGEFLGEFKGVLERLEGAESDPTTMNFWRRYHHRAILVTGGADSDLV</sequence>
<gene>
    <name evidence="1" type="ORF">QFZ34_000508</name>
</gene>
<dbReference type="RefSeq" id="WP_307276414.1">
    <property type="nucleotide sequence ID" value="NZ_JAUSZT010000002.1"/>
</dbReference>
<evidence type="ECO:0000313" key="2">
    <source>
        <dbReference type="Proteomes" id="UP001237780"/>
    </source>
</evidence>
<reference evidence="1 2" key="1">
    <citation type="submission" date="2023-07" db="EMBL/GenBank/DDBJ databases">
        <title>Comparative genomics of wheat-associated soil bacteria to identify genetic determinants of phenazine resistance.</title>
        <authorList>
            <person name="Mouncey N."/>
        </authorList>
    </citation>
    <scope>NUCLEOTIDE SEQUENCE [LARGE SCALE GENOMIC DNA]</scope>
    <source>
        <strain evidence="1 2">W4I11</strain>
    </source>
</reference>
<evidence type="ECO:0000313" key="1">
    <source>
        <dbReference type="EMBL" id="MDQ0995331.1"/>
    </source>
</evidence>
<accession>A0ABU0S4A4</accession>
<organism evidence="1 2">
    <name type="scientific">Phyllobacterium ifriqiyense</name>
    <dbReference type="NCBI Taxonomy" id="314238"/>
    <lineage>
        <taxon>Bacteria</taxon>
        <taxon>Pseudomonadati</taxon>
        <taxon>Pseudomonadota</taxon>
        <taxon>Alphaproteobacteria</taxon>
        <taxon>Hyphomicrobiales</taxon>
        <taxon>Phyllobacteriaceae</taxon>
        <taxon>Phyllobacterium</taxon>
    </lineage>
</organism>
<comment type="caution">
    <text evidence="1">The sequence shown here is derived from an EMBL/GenBank/DDBJ whole genome shotgun (WGS) entry which is preliminary data.</text>
</comment>
<dbReference type="Proteomes" id="UP001237780">
    <property type="component" value="Unassembled WGS sequence"/>
</dbReference>
<keyword evidence="2" id="KW-1185">Reference proteome</keyword>
<proteinExistence type="predicted"/>
<dbReference type="EMBL" id="JAUSZT010000002">
    <property type="protein sequence ID" value="MDQ0995331.1"/>
    <property type="molecule type" value="Genomic_DNA"/>
</dbReference>
<protein>
    <submittedName>
        <fullName evidence="1">Uncharacterized protein</fullName>
    </submittedName>
</protein>